<evidence type="ECO:0000313" key="3">
    <source>
        <dbReference type="EMBL" id="PRD12472.1"/>
    </source>
</evidence>
<dbReference type="Pfam" id="PF03992">
    <property type="entry name" value="ABM"/>
    <property type="match status" value="1"/>
</dbReference>
<keyword evidence="1" id="KW-0472">Membrane</keyword>
<sequence length="194" mass="22266">MDYPHQPEHVTLVITHRLLAGKQPEYEQWLEKVMPQAALFDGHLGVNILRPVHGEQTYTVLIRFDTLDNLYRWINSTQRHALIAELPAMLCGPEHIELRPGAAFWFTPPTPERKAPKKWKQFLITLAVIYPSTNLVPWFWGTVLPAAKGTLWGHFLNDASVVALVVFMWMPVVTRLLANWLAPRGKQNLESNDE</sequence>
<dbReference type="PANTHER" id="PTHR40057:SF1">
    <property type="entry name" value="SLR1162 PROTEIN"/>
    <property type="match status" value="1"/>
</dbReference>
<keyword evidence="3" id="KW-0560">Oxidoreductase</keyword>
<keyword evidence="4" id="KW-1185">Reference proteome</keyword>
<dbReference type="RefSeq" id="WP_105595704.1">
    <property type="nucleotide sequence ID" value="NZ_PDET01000032.1"/>
</dbReference>
<keyword evidence="3" id="KW-0503">Monooxygenase</keyword>
<dbReference type="InterPro" id="IPR007138">
    <property type="entry name" value="ABM_dom"/>
</dbReference>
<dbReference type="EMBL" id="PDET01000032">
    <property type="protein sequence ID" value="PRD12472.1"/>
    <property type="molecule type" value="Genomic_DNA"/>
</dbReference>
<feature type="transmembrane region" description="Helical" evidence="1">
    <location>
        <begin position="160"/>
        <end position="178"/>
    </location>
</feature>
<protein>
    <submittedName>
        <fullName evidence="3">Antibiotic biosynthesis monooxygenase</fullName>
    </submittedName>
</protein>
<dbReference type="Proteomes" id="UP000239181">
    <property type="component" value="Unassembled WGS sequence"/>
</dbReference>
<feature type="transmembrane region" description="Helical" evidence="1">
    <location>
        <begin position="122"/>
        <end position="140"/>
    </location>
</feature>
<feature type="domain" description="ABM" evidence="2">
    <location>
        <begin position="10"/>
        <end position="82"/>
    </location>
</feature>
<keyword evidence="1" id="KW-1133">Transmembrane helix</keyword>
<comment type="caution">
    <text evidence="3">The sequence shown here is derived from an EMBL/GenBank/DDBJ whole genome shotgun (WGS) entry which is preliminary data.</text>
</comment>
<accession>A0A2S9I3V2</accession>
<gene>
    <name evidence="3" type="ORF">CQW29_26260</name>
</gene>
<organism evidence="3 4">
    <name type="scientific">Pantoea coffeiphila</name>
    <dbReference type="NCBI Taxonomy" id="1465635"/>
    <lineage>
        <taxon>Bacteria</taxon>
        <taxon>Pseudomonadati</taxon>
        <taxon>Pseudomonadota</taxon>
        <taxon>Gammaproteobacteria</taxon>
        <taxon>Enterobacterales</taxon>
        <taxon>Erwiniaceae</taxon>
        <taxon>Pantoea</taxon>
    </lineage>
</organism>
<dbReference type="Gene3D" id="3.30.70.100">
    <property type="match status" value="1"/>
</dbReference>
<dbReference type="OrthoDB" id="1494254at2"/>
<dbReference type="GO" id="GO:0004497">
    <property type="term" value="F:monooxygenase activity"/>
    <property type="evidence" value="ECO:0007669"/>
    <property type="project" value="UniProtKB-KW"/>
</dbReference>
<evidence type="ECO:0000259" key="2">
    <source>
        <dbReference type="Pfam" id="PF03992"/>
    </source>
</evidence>
<evidence type="ECO:0000313" key="4">
    <source>
        <dbReference type="Proteomes" id="UP000239181"/>
    </source>
</evidence>
<evidence type="ECO:0000256" key="1">
    <source>
        <dbReference type="SAM" id="Phobius"/>
    </source>
</evidence>
<dbReference type="PANTHER" id="PTHR40057">
    <property type="entry name" value="SLR1162 PROTEIN"/>
    <property type="match status" value="1"/>
</dbReference>
<dbReference type="SUPFAM" id="SSF54909">
    <property type="entry name" value="Dimeric alpha+beta barrel"/>
    <property type="match status" value="1"/>
</dbReference>
<proteinExistence type="predicted"/>
<dbReference type="InterPro" id="IPR038762">
    <property type="entry name" value="ABM_predict"/>
</dbReference>
<reference evidence="3 4" key="1">
    <citation type="submission" date="2017-10" db="EMBL/GenBank/DDBJ databases">
        <title>Draft genome of two endophytic bacteria isolated from 'guarana' Paullinia cupana (Mart.) Ducke.</title>
        <authorList>
            <person name="Siqueira K.A."/>
            <person name="Liotti R.G."/>
            <person name="Mendes T.A."/>
            <person name="Soares M.A."/>
        </authorList>
    </citation>
    <scope>NUCLEOTIDE SEQUENCE [LARGE SCALE GENOMIC DNA]</scope>
    <source>
        <strain evidence="3 4">342</strain>
    </source>
</reference>
<dbReference type="AlphaFoldDB" id="A0A2S9I3V2"/>
<name>A0A2S9I3V2_9GAMM</name>
<dbReference type="InterPro" id="IPR011008">
    <property type="entry name" value="Dimeric_a/b-barrel"/>
</dbReference>
<keyword evidence="1" id="KW-0812">Transmembrane</keyword>